<dbReference type="Proteomes" id="UP000053372">
    <property type="component" value="Unassembled WGS sequence"/>
</dbReference>
<reference evidence="1 2" key="1">
    <citation type="journal article" date="2015" name="Genome Announc.">
        <title>Draft Genome of the Euendolithic (true boring) Cyanobacterium Mastigocoleus testarum strain BC008.</title>
        <authorList>
            <person name="Guida B.S."/>
            <person name="Garcia-Pichel F."/>
        </authorList>
    </citation>
    <scope>NUCLEOTIDE SEQUENCE [LARGE SCALE GENOMIC DNA]</scope>
    <source>
        <strain evidence="1 2">BC008</strain>
    </source>
</reference>
<evidence type="ECO:0000313" key="1">
    <source>
        <dbReference type="EMBL" id="KST67711.1"/>
    </source>
</evidence>
<proteinExistence type="predicted"/>
<evidence type="ECO:0000313" key="2">
    <source>
        <dbReference type="Proteomes" id="UP000053372"/>
    </source>
</evidence>
<comment type="caution">
    <text evidence="1">The sequence shown here is derived from an EMBL/GenBank/DDBJ whole genome shotgun (WGS) entry which is preliminary data.</text>
</comment>
<organism evidence="1 2">
    <name type="scientific">Mastigocoleus testarum BC008</name>
    <dbReference type="NCBI Taxonomy" id="371196"/>
    <lineage>
        <taxon>Bacteria</taxon>
        <taxon>Bacillati</taxon>
        <taxon>Cyanobacteriota</taxon>
        <taxon>Cyanophyceae</taxon>
        <taxon>Nostocales</taxon>
        <taxon>Hapalosiphonaceae</taxon>
        <taxon>Mastigocoleus</taxon>
    </lineage>
</organism>
<dbReference type="RefSeq" id="WP_027845659.1">
    <property type="nucleotide sequence ID" value="NZ_LMTZ01000085.1"/>
</dbReference>
<gene>
    <name evidence="1" type="ORF">BC008_43945</name>
</gene>
<dbReference type="EMBL" id="LMTZ01000085">
    <property type="protein sequence ID" value="KST67711.1"/>
    <property type="molecule type" value="Genomic_DNA"/>
</dbReference>
<sequence length="500" mass="51644">MTPLNLSKVYFSNKADKVYSDRGIFNPWYSHVNTLKGADEIIGDKYIDSDFGLGVFAGVGTKNVSAIAAADLSRKASIYANGIDNQGSIYTNRGRDIVRGTATAKIAATVQTVSKAIAYADRLNANAIAKTFASIDINVVANGINNSGEIRTGRGSDTLDGRITGSVAAVATATADARAIVQAIAQAPMSDSLTAFAGAIAKSLANATITATGIKNVGGQIITAKGADVISAIATSDSATFTDTPTYSVTNAATPETKALAEAVAEATATAQDKAIAIDNTQGYINLGKGNDGIKVTADALSKAIAINNTRGDIAFGKGRDTIEANATALREAIAVDNDGGYISFGKGRDTIEATADASEQAIAIDNHRGSIKTGQGSDIVKAYATGSDSYGIFGGTINMGDGRDELTASSFGGDVKIKMGDGKDFVEGFGDAKINGGRGFDTLSLGSYKIDDFDISLGANNNKVIFELDDTVMTATKFEQFNFDNGSLSLSYDDLVATL</sequence>
<dbReference type="AlphaFoldDB" id="A0A0V7ZU80"/>
<keyword evidence="2" id="KW-1185">Reference proteome</keyword>
<dbReference type="Gene3D" id="2.160.20.160">
    <property type="match status" value="1"/>
</dbReference>
<accession>A0A0V7ZU80</accession>
<protein>
    <submittedName>
        <fullName evidence="1">Uncharacterized protein</fullName>
    </submittedName>
</protein>
<name>A0A0V7ZU80_9CYAN</name>
<dbReference type="OrthoDB" id="506026at2"/>